<protein>
    <submittedName>
        <fullName evidence="1">Uncharacterized protein</fullName>
    </submittedName>
</protein>
<organism evidence="1 2">
    <name type="scientific">Hominisplanchenecus murintestinalis</name>
    <dbReference type="NCBI Taxonomy" id="2941517"/>
    <lineage>
        <taxon>Bacteria</taxon>
        <taxon>Bacillati</taxon>
        <taxon>Bacillota</taxon>
        <taxon>Clostridia</taxon>
        <taxon>Lachnospirales</taxon>
        <taxon>Lachnospiraceae</taxon>
        <taxon>Hominisplanchenecus</taxon>
    </lineage>
</organism>
<name>A0AC61QUE2_9FIRM</name>
<sequence length="187" mass="21559">MAELCDLVEVVENNMECVVLKVKKGAGLQLIRLGCFDGDETMFRLTKGSSHTCTMFRDGRKPVSWSWGESGHTLVCDSLHKCGHMVKRCISDDFGIYMGKDTMKRMQTLHVRSLEDMKGKEEHYKLMWWEHDEAVCLHKNGEYCIWVTGLEKAKEYVSRKIAVEHISDIYRSPQTGCYIMDIKGARR</sequence>
<comment type="caution">
    <text evidence="1">The sequence shown here is derived from an EMBL/GenBank/DDBJ whole genome shotgun (WGS) entry which is preliminary data.</text>
</comment>
<dbReference type="EMBL" id="SRZB01000097">
    <property type="protein sequence ID" value="TGX95880.1"/>
    <property type="molecule type" value="Genomic_DNA"/>
</dbReference>
<reference evidence="1" key="1">
    <citation type="submission" date="2019-04" db="EMBL/GenBank/DDBJ databases">
        <title>Microbes associate with the intestines of laboratory mice.</title>
        <authorList>
            <person name="Navarre W."/>
            <person name="Wong E."/>
            <person name="Huang K."/>
            <person name="Tropini C."/>
            <person name="Ng K."/>
            <person name="Yu B."/>
        </authorList>
    </citation>
    <scope>NUCLEOTIDE SEQUENCE</scope>
    <source>
        <strain evidence="1">NM72_1-8</strain>
    </source>
</reference>
<evidence type="ECO:0000313" key="1">
    <source>
        <dbReference type="EMBL" id="TGX95880.1"/>
    </source>
</evidence>
<proteinExistence type="predicted"/>
<keyword evidence="2" id="KW-1185">Reference proteome</keyword>
<gene>
    <name evidence="1" type="ORF">E5357_17485</name>
</gene>
<dbReference type="Proteomes" id="UP000307720">
    <property type="component" value="Unassembled WGS sequence"/>
</dbReference>
<accession>A0AC61QUE2</accession>
<evidence type="ECO:0000313" key="2">
    <source>
        <dbReference type="Proteomes" id="UP000307720"/>
    </source>
</evidence>